<evidence type="ECO:0000313" key="2">
    <source>
        <dbReference type="EMBL" id="KIV78298.1"/>
    </source>
</evidence>
<dbReference type="HOGENOM" id="CLU_2307607_0_0_1"/>
<proteinExistence type="predicted"/>
<dbReference type="EMBL" id="KN846954">
    <property type="protein sequence ID" value="KIV78298.1"/>
    <property type="molecule type" value="Genomic_DNA"/>
</dbReference>
<name>A0A0D1YTS2_9EURO</name>
<organism evidence="2 3">
    <name type="scientific">Exophiala sideris</name>
    <dbReference type="NCBI Taxonomy" id="1016849"/>
    <lineage>
        <taxon>Eukaryota</taxon>
        <taxon>Fungi</taxon>
        <taxon>Dikarya</taxon>
        <taxon>Ascomycota</taxon>
        <taxon>Pezizomycotina</taxon>
        <taxon>Eurotiomycetes</taxon>
        <taxon>Chaetothyriomycetidae</taxon>
        <taxon>Chaetothyriales</taxon>
        <taxon>Herpotrichiellaceae</taxon>
        <taxon>Exophiala</taxon>
    </lineage>
</organism>
<dbReference type="AlphaFoldDB" id="A0A0D1YTS2"/>
<feature type="region of interest" description="Disordered" evidence="1">
    <location>
        <begin position="1"/>
        <end position="50"/>
    </location>
</feature>
<protein>
    <submittedName>
        <fullName evidence="2">Uncharacterized protein</fullName>
    </submittedName>
</protein>
<evidence type="ECO:0000313" key="3">
    <source>
        <dbReference type="Proteomes" id="UP000053599"/>
    </source>
</evidence>
<reference evidence="2 3" key="1">
    <citation type="submission" date="2015-01" db="EMBL/GenBank/DDBJ databases">
        <title>The Genome Sequence of Exophiala sideris CBS121828.</title>
        <authorList>
            <consortium name="The Broad Institute Genomics Platform"/>
            <person name="Cuomo C."/>
            <person name="de Hoog S."/>
            <person name="Gorbushina A."/>
            <person name="Stielow B."/>
            <person name="Teixiera M."/>
            <person name="Abouelleil A."/>
            <person name="Chapman S.B."/>
            <person name="Priest M."/>
            <person name="Young S.K."/>
            <person name="Wortman J."/>
            <person name="Nusbaum C."/>
            <person name="Birren B."/>
        </authorList>
    </citation>
    <scope>NUCLEOTIDE SEQUENCE [LARGE SCALE GENOMIC DNA]</scope>
    <source>
        <strain evidence="2 3">CBS 121828</strain>
    </source>
</reference>
<dbReference type="Proteomes" id="UP000053599">
    <property type="component" value="Unassembled WGS sequence"/>
</dbReference>
<accession>A0A0D1YTS2</accession>
<evidence type="ECO:0000256" key="1">
    <source>
        <dbReference type="SAM" id="MobiDB-lite"/>
    </source>
</evidence>
<feature type="compositionally biased region" description="Low complexity" evidence="1">
    <location>
        <begin position="28"/>
        <end position="48"/>
    </location>
</feature>
<dbReference type="OrthoDB" id="4148366at2759"/>
<gene>
    <name evidence="2" type="ORF">PV11_10027</name>
</gene>
<sequence>MYNPQSSNRFYANYEQGLQNSSDRTYKPSKPSPLSSASSSRTTSAVSLQPLQPTEDIAEWAHGIHVIQNRKYEWCQSCHQKPTTIQVPSEKILQQHRMNNQPGHAYQ</sequence>
<feature type="compositionally biased region" description="Polar residues" evidence="1">
    <location>
        <begin position="1"/>
        <end position="23"/>
    </location>
</feature>